<evidence type="ECO:0000256" key="1">
    <source>
        <dbReference type="ARBA" id="ARBA00004651"/>
    </source>
</evidence>
<feature type="transmembrane region" description="Helical" evidence="6">
    <location>
        <begin position="204"/>
        <end position="225"/>
    </location>
</feature>
<feature type="transmembrane region" description="Helical" evidence="6">
    <location>
        <begin position="69"/>
        <end position="91"/>
    </location>
</feature>
<keyword evidence="4 6" id="KW-1133">Transmembrane helix</keyword>
<dbReference type="CDD" id="cd06580">
    <property type="entry name" value="TM_PBP1_transp_TpRbsC_like"/>
    <property type="match status" value="1"/>
</dbReference>
<name>A0A0R2DW29_9LACO</name>
<dbReference type="Pfam" id="PF02653">
    <property type="entry name" value="BPD_transp_2"/>
    <property type="match status" value="1"/>
</dbReference>
<keyword evidence="3 6" id="KW-0812">Transmembrane</keyword>
<keyword evidence="2" id="KW-1003">Cell membrane</keyword>
<reference evidence="7 8" key="1">
    <citation type="journal article" date="2015" name="Genome Announc.">
        <title>Expanding the biotechnology potential of lactobacilli through comparative genomics of 213 strains and associated genera.</title>
        <authorList>
            <person name="Sun Z."/>
            <person name="Harris H.M."/>
            <person name="McCann A."/>
            <person name="Guo C."/>
            <person name="Argimon S."/>
            <person name="Zhang W."/>
            <person name="Yang X."/>
            <person name="Jeffery I.B."/>
            <person name="Cooney J.C."/>
            <person name="Kagawa T.F."/>
            <person name="Liu W."/>
            <person name="Song Y."/>
            <person name="Salvetti E."/>
            <person name="Wrobel A."/>
            <person name="Rasinkangas P."/>
            <person name="Parkhill J."/>
            <person name="Rea M.C."/>
            <person name="O'Sullivan O."/>
            <person name="Ritari J."/>
            <person name="Douillard F.P."/>
            <person name="Paul Ross R."/>
            <person name="Yang R."/>
            <person name="Briner A.E."/>
            <person name="Felis G.E."/>
            <person name="de Vos W.M."/>
            <person name="Barrangou R."/>
            <person name="Klaenhammer T.R."/>
            <person name="Caufield P.W."/>
            <person name="Cui Y."/>
            <person name="Zhang H."/>
            <person name="O'Toole P.W."/>
        </authorList>
    </citation>
    <scope>NUCLEOTIDE SEQUENCE [LARGE SCALE GENOMIC DNA]</scope>
    <source>
        <strain evidence="7 8">DSM 23037</strain>
    </source>
</reference>
<evidence type="ECO:0000313" key="8">
    <source>
        <dbReference type="Proteomes" id="UP000051378"/>
    </source>
</evidence>
<feature type="transmembrane region" description="Helical" evidence="6">
    <location>
        <begin position="6"/>
        <end position="23"/>
    </location>
</feature>
<protein>
    <submittedName>
        <fullName evidence="7">Sugar ABC transporter permease protein</fullName>
    </submittedName>
</protein>
<dbReference type="RefSeq" id="WP_056974084.1">
    <property type="nucleotide sequence ID" value="NZ_AYZL01000006.1"/>
</dbReference>
<proteinExistence type="predicted"/>
<comment type="subcellular location">
    <subcellularLocation>
        <location evidence="1">Cell membrane</location>
        <topology evidence="1">Multi-pass membrane protein</topology>
    </subcellularLocation>
</comment>
<feature type="transmembrane region" description="Helical" evidence="6">
    <location>
        <begin position="255"/>
        <end position="278"/>
    </location>
</feature>
<evidence type="ECO:0000256" key="2">
    <source>
        <dbReference type="ARBA" id="ARBA00022475"/>
    </source>
</evidence>
<evidence type="ECO:0000256" key="6">
    <source>
        <dbReference type="SAM" id="Phobius"/>
    </source>
</evidence>
<keyword evidence="8" id="KW-1185">Reference proteome</keyword>
<gene>
    <name evidence="7" type="ORF">FC86_GL001118</name>
</gene>
<dbReference type="PATRIC" id="fig|1423744.4.peg.1147"/>
<evidence type="ECO:0000313" key="7">
    <source>
        <dbReference type="EMBL" id="KRN04762.1"/>
    </source>
</evidence>
<dbReference type="GO" id="GO:0022857">
    <property type="term" value="F:transmembrane transporter activity"/>
    <property type="evidence" value="ECO:0007669"/>
    <property type="project" value="InterPro"/>
</dbReference>
<dbReference type="AlphaFoldDB" id="A0A0R2DW29"/>
<comment type="caution">
    <text evidence="7">The sequence shown here is derived from an EMBL/GenBank/DDBJ whole genome shotgun (WGS) entry which is preliminary data.</text>
</comment>
<evidence type="ECO:0000256" key="5">
    <source>
        <dbReference type="ARBA" id="ARBA00023136"/>
    </source>
</evidence>
<feature type="transmembrane region" description="Helical" evidence="6">
    <location>
        <begin position="150"/>
        <end position="173"/>
    </location>
</feature>
<dbReference type="EMBL" id="AYZL01000006">
    <property type="protein sequence ID" value="KRN04762.1"/>
    <property type="molecule type" value="Genomic_DNA"/>
</dbReference>
<dbReference type="PANTHER" id="PTHR43370">
    <property type="entry name" value="SUGAR ABC TRANSPORTER INTEGRAL MEMBRANE PROTEIN-RELATED"/>
    <property type="match status" value="1"/>
</dbReference>
<dbReference type="PANTHER" id="PTHR43370:SF1">
    <property type="entry name" value="GUANOSINE ABC TRANSPORTER PERMEASE PROTEIN NUPQ"/>
    <property type="match status" value="1"/>
</dbReference>
<organism evidence="7 8">
    <name type="scientific">Holzapfeliella floricola DSM 23037 = JCM 16512</name>
    <dbReference type="NCBI Taxonomy" id="1423744"/>
    <lineage>
        <taxon>Bacteria</taxon>
        <taxon>Bacillati</taxon>
        <taxon>Bacillota</taxon>
        <taxon>Bacilli</taxon>
        <taxon>Lactobacillales</taxon>
        <taxon>Lactobacillaceae</taxon>
        <taxon>Holzapfeliella</taxon>
    </lineage>
</organism>
<dbReference type="Proteomes" id="UP000051378">
    <property type="component" value="Unassembled WGS sequence"/>
</dbReference>
<keyword evidence="5 6" id="KW-0472">Membrane</keyword>
<dbReference type="GO" id="GO:0005886">
    <property type="term" value="C:plasma membrane"/>
    <property type="evidence" value="ECO:0007669"/>
    <property type="project" value="UniProtKB-SubCell"/>
</dbReference>
<feature type="transmembrane region" description="Helical" evidence="6">
    <location>
        <begin position="103"/>
        <end position="120"/>
    </location>
</feature>
<sequence>MNTMTILMTIVSTTLIYASPLIFTSLGGTFSERGGIVNVGLEGIMVIGAFASTVFSISFNETFGAATPWLALIVGGICGLLFSIVHAVATVNLRANHIISGTVLNMLAPAAAVFLTKVIYDGKGQTPIIQQNMSTTDIPLLSKIPVIGDIFFSNTLVIGWIGILLAFASWWVLYKTRFGLRLRSVGENPEAADTLGISVYKMRYSAVLISGMLGGIGGAIMSQAITLNYNVSTIAGQGFMALAAMIFGKWNPIGAMFAALFFGFAQSLSIVGAYIPIISGWNDVVFKVAPYLITIVVLAFFIGKSTAPKADGETFIKSK</sequence>
<feature type="transmembrane region" description="Helical" evidence="6">
    <location>
        <begin position="284"/>
        <end position="302"/>
    </location>
</feature>
<dbReference type="STRING" id="1423744.FC86_GL001118"/>
<dbReference type="OrthoDB" id="9792579at2"/>
<accession>A0A0R2DW29</accession>
<evidence type="ECO:0000256" key="4">
    <source>
        <dbReference type="ARBA" id="ARBA00022989"/>
    </source>
</evidence>
<dbReference type="InterPro" id="IPR001851">
    <property type="entry name" value="ABC_transp_permease"/>
</dbReference>
<evidence type="ECO:0000256" key="3">
    <source>
        <dbReference type="ARBA" id="ARBA00022692"/>
    </source>
</evidence>
<feature type="transmembrane region" description="Helical" evidence="6">
    <location>
        <begin position="35"/>
        <end position="57"/>
    </location>
</feature>